<protein>
    <recommendedName>
        <fullName evidence="2">DUF304 domain-containing protein</fullName>
    </recommendedName>
</protein>
<name>K2GZZ2_9BACT</name>
<evidence type="ECO:0008006" key="2">
    <source>
        <dbReference type="Google" id="ProtNLM"/>
    </source>
</evidence>
<sequence length="187" mass="22705">MIHEYKNSLLLRMHKIKLFYIFWKFLIYLFICLLVVLTFLLLSGYSNQANIFDESIFIIFMIFFNLMAFALILDIIAHFNNLIYISDSHIYIIQNWLLLREDIEIIELSQVTKVHILCQWILPNMLSYWKVIIELQRSETKKLFFIPEPYRIMNNIRSKMDILKILWKPTKELNGNKFDDAKIFWKI</sequence>
<reference evidence="1" key="1">
    <citation type="journal article" date="2012" name="Science">
        <title>Fermentation, hydrogen, and sulfur metabolism in multiple uncultivated bacterial phyla.</title>
        <authorList>
            <person name="Wrighton K.C."/>
            <person name="Thomas B.C."/>
            <person name="Sharon I."/>
            <person name="Miller C.S."/>
            <person name="Castelle C.J."/>
            <person name="VerBerkmoes N.C."/>
            <person name="Wilkins M.J."/>
            <person name="Hettich R.L."/>
            <person name="Lipton M.S."/>
            <person name="Williams K.H."/>
            <person name="Long P.E."/>
            <person name="Banfield J.F."/>
        </authorList>
    </citation>
    <scope>NUCLEOTIDE SEQUENCE [LARGE SCALE GENOMIC DNA]</scope>
</reference>
<proteinExistence type="predicted"/>
<organism evidence="1">
    <name type="scientific">uncultured bacterium</name>
    <name type="common">gcode 4</name>
    <dbReference type="NCBI Taxonomy" id="1234023"/>
    <lineage>
        <taxon>Bacteria</taxon>
        <taxon>environmental samples</taxon>
    </lineage>
</organism>
<comment type="caution">
    <text evidence="1">The sequence shown here is derived from an EMBL/GenBank/DDBJ whole genome shotgun (WGS) entry which is preliminary data.</text>
</comment>
<accession>K2GZZ2</accession>
<dbReference type="EMBL" id="AMFJ01000233">
    <property type="protein sequence ID" value="EKE29085.1"/>
    <property type="molecule type" value="Genomic_DNA"/>
</dbReference>
<evidence type="ECO:0000313" key="1">
    <source>
        <dbReference type="EMBL" id="EKE29085.1"/>
    </source>
</evidence>
<gene>
    <name evidence="1" type="ORF">ACD_2C00233G0003</name>
</gene>
<dbReference type="AlphaFoldDB" id="K2GZZ2"/>